<dbReference type="Proteomes" id="UP001152888">
    <property type="component" value="Unassembled WGS sequence"/>
</dbReference>
<accession>A0A9P0MED5</accession>
<dbReference type="EMBL" id="CAKOFQ010008111">
    <property type="protein sequence ID" value="CAH2011729.1"/>
    <property type="molecule type" value="Genomic_DNA"/>
</dbReference>
<keyword evidence="2" id="KW-1185">Reference proteome</keyword>
<evidence type="ECO:0000313" key="2">
    <source>
        <dbReference type="Proteomes" id="UP001152888"/>
    </source>
</evidence>
<gene>
    <name evidence="1" type="ORF">ACAOBT_LOCUS32370</name>
</gene>
<organism evidence="1 2">
    <name type="scientific">Acanthoscelides obtectus</name>
    <name type="common">Bean weevil</name>
    <name type="synonym">Bruchus obtectus</name>
    <dbReference type="NCBI Taxonomy" id="200917"/>
    <lineage>
        <taxon>Eukaryota</taxon>
        <taxon>Metazoa</taxon>
        <taxon>Ecdysozoa</taxon>
        <taxon>Arthropoda</taxon>
        <taxon>Hexapoda</taxon>
        <taxon>Insecta</taxon>
        <taxon>Pterygota</taxon>
        <taxon>Neoptera</taxon>
        <taxon>Endopterygota</taxon>
        <taxon>Coleoptera</taxon>
        <taxon>Polyphaga</taxon>
        <taxon>Cucujiformia</taxon>
        <taxon>Chrysomeloidea</taxon>
        <taxon>Chrysomelidae</taxon>
        <taxon>Bruchinae</taxon>
        <taxon>Bruchini</taxon>
        <taxon>Acanthoscelides</taxon>
    </lineage>
</organism>
<sequence>MYLPRIPGGYNISRFIGVNDIRFSLFLG</sequence>
<protein>
    <submittedName>
        <fullName evidence="1">Uncharacterized protein</fullName>
    </submittedName>
</protein>
<reference evidence="1" key="1">
    <citation type="submission" date="2022-03" db="EMBL/GenBank/DDBJ databases">
        <authorList>
            <person name="Sayadi A."/>
        </authorList>
    </citation>
    <scope>NUCLEOTIDE SEQUENCE</scope>
</reference>
<comment type="caution">
    <text evidence="1">The sequence shown here is derived from an EMBL/GenBank/DDBJ whole genome shotgun (WGS) entry which is preliminary data.</text>
</comment>
<dbReference type="AlphaFoldDB" id="A0A9P0MED5"/>
<name>A0A9P0MED5_ACAOB</name>
<evidence type="ECO:0000313" key="1">
    <source>
        <dbReference type="EMBL" id="CAH2011729.1"/>
    </source>
</evidence>
<proteinExistence type="predicted"/>